<dbReference type="eggNOG" id="COG1463">
    <property type="taxonomic scope" value="Bacteria"/>
</dbReference>
<dbReference type="Proteomes" id="UP000053688">
    <property type="component" value="Unassembled WGS sequence"/>
</dbReference>
<name>S3EGF5_9GAMM</name>
<evidence type="ECO:0000313" key="3">
    <source>
        <dbReference type="EMBL" id="EPE37248.1"/>
    </source>
</evidence>
<feature type="transmembrane region" description="Helical" evidence="1">
    <location>
        <begin position="7"/>
        <end position="27"/>
    </location>
</feature>
<dbReference type="AlphaFoldDB" id="S3EGF5"/>
<dbReference type="PATRIC" id="fig|1236703.3.peg.554"/>
<evidence type="ECO:0000256" key="1">
    <source>
        <dbReference type="SAM" id="Phobius"/>
    </source>
</evidence>
<comment type="caution">
    <text evidence="3">The sequence shown here is derived from an EMBL/GenBank/DDBJ whole genome shotgun (WGS) entry which is preliminary data.</text>
</comment>
<evidence type="ECO:0000313" key="4">
    <source>
        <dbReference type="Proteomes" id="UP000053688"/>
    </source>
</evidence>
<dbReference type="RefSeq" id="WP_016503880.1">
    <property type="nucleotide sequence ID" value="NZ_AMSD01000002.1"/>
</dbReference>
<dbReference type="PANTHER" id="PTHR33371:SF4">
    <property type="entry name" value="INTERMEMBRANE PHOSPHOLIPID TRANSPORT SYSTEM BINDING PROTEIN MLAD"/>
    <property type="match status" value="1"/>
</dbReference>
<keyword evidence="1" id="KW-1133">Transmembrane helix</keyword>
<gene>
    <name evidence="3" type="ORF">O1U_0548</name>
</gene>
<dbReference type="EMBL" id="AMSD01000002">
    <property type="protein sequence ID" value="EPE37248.1"/>
    <property type="molecule type" value="Genomic_DNA"/>
</dbReference>
<keyword evidence="1" id="KW-0472">Membrane</keyword>
<protein>
    <submittedName>
        <fullName evidence="3">Mce related protein</fullName>
    </submittedName>
</protein>
<feature type="domain" description="Mce/MlaD" evidence="2">
    <location>
        <begin position="41"/>
        <end position="118"/>
    </location>
</feature>
<organism evidence="3 4">
    <name type="scientific">Candidatus Photodesmus katoptron Akat1</name>
    <dbReference type="NCBI Taxonomy" id="1236703"/>
    <lineage>
        <taxon>Bacteria</taxon>
        <taxon>Pseudomonadati</taxon>
        <taxon>Pseudomonadota</taxon>
        <taxon>Gammaproteobacteria</taxon>
        <taxon>Vibrionales</taxon>
        <taxon>Vibrionaceae</taxon>
        <taxon>Candidatus Photodesmus</taxon>
    </lineage>
</organism>
<evidence type="ECO:0000259" key="2">
    <source>
        <dbReference type="Pfam" id="PF02470"/>
    </source>
</evidence>
<dbReference type="GO" id="GO:0005543">
    <property type="term" value="F:phospholipid binding"/>
    <property type="evidence" value="ECO:0007669"/>
    <property type="project" value="TreeGrafter"/>
</dbReference>
<sequence>MKQIRKVELLVGSFILIGSCAILLMFVQLANFTGIDSKDVYTLKAKFENIGNLKVRSPVKVSGVVVGRVADIYLDVNTLIPVVSMEINSQYNQFSDTSSLRILTSGLIGDQYIGLFPGFLFDGQKTLVDGDLIEDTNSALVLEDLISHFLYSIEKEK</sequence>
<dbReference type="PANTHER" id="PTHR33371">
    <property type="entry name" value="INTERMEMBRANE PHOSPHOLIPID TRANSPORT SYSTEM BINDING PROTEIN MLAD-RELATED"/>
    <property type="match status" value="1"/>
</dbReference>
<proteinExistence type="predicted"/>
<dbReference type="PROSITE" id="PS51257">
    <property type="entry name" value="PROKAR_LIPOPROTEIN"/>
    <property type="match status" value="1"/>
</dbReference>
<keyword evidence="4" id="KW-1185">Reference proteome</keyword>
<accession>S3EGF5</accession>
<reference evidence="3 4" key="1">
    <citation type="journal article" date="2014" name="Environ. Microbiol.">
        <title>Genomic signatures of obligate host dependence in the luminous bacterial symbiont of a vertebrate.</title>
        <authorList>
            <person name="Hendry T.A."/>
            <person name="de Wet J.R."/>
            <person name="Dunlap P.V."/>
        </authorList>
    </citation>
    <scope>NUCLEOTIDE SEQUENCE [LARGE SCALE GENOMIC DNA]</scope>
    <source>
        <strain evidence="3 4">Akat1</strain>
    </source>
</reference>
<dbReference type="InterPro" id="IPR052336">
    <property type="entry name" value="MlaD_Phospholipid_Transporter"/>
</dbReference>
<dbReference type="STRING" id="28176.CF66_7034"/>
<dbReference type="Pfam" id="PF02470">
    <property type="entry name" value="MlaD"/>
    <property type="match status" value="1"/>
</dbReference>
<keyword evidence="1" id="KW-0812">Transmembrane</keyword>
<dbReference type="NCBIfam" id="TIGR04430">
    <property type="entry name" value="OM_asym_MlaD"/>
    <property type="match status" value="1"/>
</dbReference>
<dbReference type="GO" id="GO:0005548">
    <property type="term" value="F:phospholipid transporter activity"/>
    <property type="evidence" value="ECO:0007669"/>
    <property type="project" value="TreeGrafter"/>
</dbReference>
<dbReference type="InterPro" id="IPR030970">
    <property type="entry name" value="ABC_MlaD"/>
</dbReference>
<dbReference type="InterPro" id="IPR003399">
    <property type="entry name" value="Mce/MlaD"/>
</dbReference>